<organism evidence="1">
    <name type="scientific">Ignisphaera aggregans</name>
    <dbReference type="NCBI Taxonomy" id="334771"/>
    <lineage>
        <taxon>Archaea</taxon>
        <taxon>Thermoproteota</taxon>
        <taxon>Thermoprotei</taxon>
        <taxon>Desulfurococcales</taxon>
        <taxon>Desulfurococcaceae</taxon>
        <taxon>Ignisphaera</taxon>
    </lineage>
</organism>
<accession>A0A7C2VLJ1</accession>
<evidence type="ECO:0000313" key="1">
    <source>
        <dbReference type="EMBL" id="HEW52607.1"/>
    </source>
</evidence>
<name>A0A7C2VLJ1_9CREN</name>
<reference evidence="1" key="1">
    <citation type="journal article" date="2020" name="mSystems">
        <title>Genome- and Community-Level Interaction Insights into Carbon Utilization and Element Cycling Functions of Hydrothermarchaeota in Hydrothermal Sediment.</title>
        <authorList>
            <person name="Zhou Z."/>
            <person name="Liu Y."/>
            <person name="Xu W."/>
            <person name="Pan J."/>
            <person name="Luo Z.H."/>
            <person name="Li M."/>
        </authorList>
    </citation>
    <scope>NUCLEOTIDE SEQUENCE [LARGE SCALE GENOMIC DNA]</scope>
    <source>
        <strain evidence="1">SpSt-16</strain>
    </source>
</reference>
<proteinExistence type="predicted"/>
<dbReference type="EMBL" id="DSGT01000001">
    <property type="protein sequence ID" value="HEW52607.1"/>
    <property type="molecule type" value="Genomic_DNA"/>
</dbReference>
<sequence length="213" mass="24104">MDYDRDPRTLLLLFASKLGIGLTEEVTIKALKLVDKGLTVTHILAEMLIYSYLKSRGYKNIYIEETVGNSKCDVLLIDDTYSKCIEIETNVVPIDYILESSNYIVARHVKKIIQMAKDGIATASFAYPLGVTPLIPLELLKKPGDRSRSEIDKLFNMAITFFNLDPEDRAYLERYALDDIYIYDIASLKVVQVKPQAVLHLLSMYDNLLSGNA</sequence>
<comment type="caution">
    <text evidence="1">The sequence shown here is derived from an EMBL/GenBank/DDBJ whole genome shotgun (WGS) entry which is preliminary data.</text>
</comment>
<protein>
    <submittedName>
        <fullName evidence="1">Uncharacterized protein</fullName>
    </submittedName>
</protein>
<dbReference type="AlphaFoldDB" id="A0A7C2VLJ1"/>
<gene>
    <name evidence="1" type="ORF">ENO77_00230</name>
</gene>